<keyword evidence="2" id="KW-1185">Reference proteome</keyword>
<dbReference type="Pfam" id="PF23622">
    <property type="entry name" value="LRR_At1g61320_AtMIF1"/>
    <property type="match status" value="1"/>
</dbReference>
<dbReference type="InterPro" id="IPR036047">
    <property type="entry name" value="F-box-like_dom_sf"/>
</dbReference>
<dbReference type="InterPro" id="IPR053781">
    <property type="entry name" value="F-box_AtFBL13-like"/>
</dbReference>
<evidence type="ECO:0000259" key="1">
    <source>
        <dbReference type="PROSITE" id="PS50181"/>
    </source>
</evidence>
<dbReference type="PANTHER" id="PTHR31900:SF32">
    <property type="entry name" value="F-BOX_RNI_FBD-LIKE DOMAIN PROTEIN"/>
    <property type="match status" value="1"/>
</dbReference>
<dbReference type="SMART" id="SM00256">
    <property type="entry name" value="FBOX"/>
    <property type="match status" value="1"/>
</dbReference>
<dbReference type="GeneID" id="104772097"/>
<dbReference type="PANTHER" id="PTHR31900">
    <property type="entry name" value="F-BOX/RNI SUPERFAMILY PROTEIN-RELATED"/>
    <property type="match status" value="1"/>
</dbReference>
<dbReference type="InterPro" id="IPR055357">
    <property type="entry name" value="LRR_At1g61320_AtMIF1"/>
</dbReference>
<organism evidence="2 3">
    <name type="scientific">Camelina sativa</name>
    <name type="common">False flax</name>
    <name type="synonym">Myagrum sativum</name>
    <dbReference type="NCBI Taxonomy" id="90675"/>
    <lineage>
        <taxon>Eukaryota</taxon>
        <taxon>Viridiplantae</taxon>
        <taxon>Streptophyta</taxon>
        <taxon>Embryophyta</taxon>
        <taxon>Tracheophyta</taxon>
        <taxon>Spermatophyta</taxon>
        <taxon>Magnoliopsida</taxon>
        <taxon>eudicotyledons</taxon>
        <taxon>Gunneridae</taxon>
        <taxon>Pentapetalae</taxon>
        <taxon>rosids</taxon>
        <taxon>malvids</taxon>
        <taxon>Brassicales</taxon>
        <taxon>Brassicaceae</taxon>
        <taxon>Camelineae</taxon>
        <taxon>Camelina</taxon>
    </lineage>
</organism>
<feature type="domain" description="F-box" evidence="1">
    <location>
        <begin position="37"/>
        <end position="87"/>
    </location>
</feature>
<dbReference type="Proteomes" id="UP000694864">
    <property type="component" value="Chromosome 20"/>
</dbReference>
<evidence type="ECO:0000313" key="3">
    <source>
        <dbReference type="RefSeq" id="XP_010495047.1"/>
    </source>
</evidence>
<reference evidence="2" key="1">
    <citation type="journal article" date="2014" name="Nat. Commun.">
        <title>The emerging biofuel crop Camelina sativa retains a highly undifferentiated hexaploid genome structure.</title>
        <authorList>
            <person name="Kagale S."/>
            <person name="Koh C."/>
            <person name="Nixon J."/>
            <person name="Bollina V."/>
            <person name="Clarke W.E."/>
            <person name="Tuteja R."/>
            <person name="Spillane C."/>
            <person name="Robinson S.J."/>
            <person name="Links M.G."/>
            <person name="Clarke C."/>
            <person name="Higgins E.E."/>
            <person name="Huebert T."/>
            <person name="Sharpe A.G."/>
            <person name="Parkin I.A."/>
        </authorList>
    </citation>
    <scope>NUCLEOTIDE SEQUENCE [LARGE SCALE GENOMIC DNA]</scope>
    <source>
        <strain evidence="2">cv. DH55</strain>
    </source>
</reference>
<protein>
    <submittedName>
        <fullName evidence="3">F-box/LRR-repeat protein 25-like</fullName>
    </submittedName>
</protein>
<dbReference type="InterPro" id="IPR050232">
    <property type="entry name" value="FBL13/AtMIF1-like"/>
</dbReference>
<dbReference type="InterPro" id="IPR001810">
    <property type="entry name" value="F-box_dom"/>
</dbReference>
<proteinExistence type="predicted"/>
<name>A0ABM0Y3X4_CAMSA</name>
<dbReference type="SUPFAM" id="SSF81383">
    <property type="entry name" value="F-box domain"/>
    <property type="match status" value="1"/>
</dbReference>
<evidence type="ECO:0000313" key="2">
    <source>
        <dbReference type="Proteomes" id="UP000694864"/>
    </source>
</evidence>
<dbReference type="RefSeq" id="XP_010495047.1">
    <property type="nucleotide sequence ID" value="XM_010496745.1"/>
</dbReference>
<dbReference type="Pfam" id="PF00646">
    <property type="entry name" value="F-box"/>
    <property type="match status" value="1"/>
</dbReference>
<gene>
    <name evidence="3" type="primary">LOC104772097</name>
</gene>
<dbReference type="Gene3D" id="3.80.10.10">
    <property type="entry name" value="Ribonuclease Inhibitor"/>
    <property type="match status" value="1"/>
</dbReference>
<dbReference type="Gene3D" id="1.20.1280.50">
    <property type="match status" value="1"/>
</dbReference>
<dbReference type="CDD" id="cd22160">
    <property type="entry name" value="F-box_AtFBL13-like"/>
    <property type="match status" value="1"/>
</dbReference>
<dbReference type="InterPro" id="IPR032675">
    <property type="entry name" value="LRR_dom_sf"/>
</dbReference>
<accession>A0ABM0Y3X4</accession>
<sequence length="469" mass="53829">MKLKEEHATVAVRNPSHRFERPLKLKRSSDDSIADLSSIISDLPDEILQHILSYIPTKLAITTSVLSKRWRHVWKETPHLSFEWLNVFPEVINDTLARYSASKITSFQLYTNFDYEVRQVDKSIEFAMSHNVENFSLALGSKSLYSFPDFSYTNSSMKRVNLKNFYLIPMSTVSWTSLRNLSLGWCELSDESFLKVLSGCPILETLTLHFCRSLKYLDLSKSLRLRRLEMEIERKSRYGAPFQSMQVVAPHVHYLSLRDCEAHCTFVDVSSLIEADVDVSYFHPRTKYDKPLDPNDLLVTAQKMIEAFQNVEKLTLGVNLLQMLSLSKIPSLPMLKVNNLTLETRIMRSVVPGVERLLQNSPGLNKLTVYNTTERCHTQLWECVDGYLKKQCWRLEDKVFPTSCYNVVEPKVVSSFMELLLANTKTLETLVVHLSTNCVARSRFEELSQIALTLSHNNNVSIVLKQTGG</sequence>
<dbReference type="PROSITE" id="PS50181">
    <property type="entry name" value="FBOX"/>
    <property type="match status" value="1"/>
</dbReference>
<reference evidence="3" key="2">
    <citation type="submission" date="2025-08" db="UniProtKB">
        <authorList>
            <consortium name="RefSeq"/>
        </authorList>
    </citation>
    <scope>IDENTIFICATION</scope>
    <source>
        <tissue evidence="3">Leaf</tissue>
    </source>
</reference>
<dbReference type="SUPFAM" id="SSF52058">
    <property type="entry name" value="L domain-like"/>
    <property type="match status" value="1"/>
</dbReference>